<keyword evidence="3" id="KW-0479">Metal-binding</keyword>
<evidence type="ECO:0000256" key="5">
    <source>
        <dbReference type="ARBA" id="ARBA00023014"/>
    </source>
</evidence>
<proteinExistence type="predicted"/>
<feature type="domain" description="Radical SAM core" evidence="6">
    <location>
        <begin position="38"/>
        <end position="183"/>
    </location>
</feature>
<dbReference type="STRING" id="1774970.AUC70_00405"/>
<dbReference type="GO" id="GO:0051536">
    <property type="term" value="F:iron-sulfur cluster binding"/>
    <property type="evidence" value="ECO:0007669"/>
    <property type="project" value="UniProtKB-KW"/>
</dbReference>
<evidence type="ECO:0000313" key="8">
    <source>
        <dbReference type="Proteomes" id="UP000094172"/>
    </source>
</evidence>
<dbReference type="CDD" id="cd01335">
    <property type="entry name" value="Radical_SAM"/>
    <property type="match status" value="1"/>
</dbReference>
<evidence type="ECO:0000256" key="4">
    <source>
        <dbReference type="ARBA" id="ARBA00023004"/>
    </source>
</evidence>
<accession>A0A1E3VVD6</accession>
<dbReference type="Pfam" id="PF04055">
    <property type="entry name" value="Radical_SAM"/>
    <property type="match status" value="1"/>
</dbReference>
<name>A0A1E3VVD6_9HYPH</name>
<keyword evidence="4" id="KW-0408">Iron</keyword>
<organism evidence="7 8">
    <name type="scientific">Methyloceanibacter stevinii</name>
    <dbReference type="NCBI Taxonomy" id="1774970"/>
    <lineage>
        <taxon>Bacteria</taxon>
        <taxon>Pseudomonadati</taxon>
        <taxon>Pseudomonadota</taxon>
        <taxon>Alphaproteobacteria</taxon>
        <taxon>Hyphomicrobiales</taxon>
        <taxon>Hyphomicrobiaceae</taxon>
        <taxon>Methyloceanibacter</taxon>
    </lineage>
</organism>
<comment type="caution">
    <text evidence="7">The sequence shown here is derived from an EMBL/GenBank/DDBJ whole genome shotgun (WGS) entry which is preliminary data.</text>
</comment>
<dbReference type="SFLD" id="SFLDG01067">
    <property type="entry name" value="SPASM/twitch_domain_containing"/>
    <property type="match status" value="1"/>
</dbReference>
<dbReference type="Proteomes" id="UP000094172">
    <property type="component" value="Unassembled WGS sequence"/>
</dbReference>
<sequence length="329" mass="36079">MTDAAFFTLTRKFSDPDLTVDGKRRARVPLTRLSTLWINTGTLCNIACRNCYIESSPTNDAFVYISRAEAAAFLDEIANDSWPVSEIGFTGGEPFMNPDILGMLEDALDRHFSVLVLTNAMQPMMRRPVREALLALREAHDDRLTLRVSLDHYTAARHDEERGDGTFDKTLEGIDWLAAEGFSIALAGRTCWGESEQAARAGYAELIATRSWPIAAERPDALVLFPEMDAQTDVPEITEECWDILNLSPTKMMCASSRMVAKRRGDRVPVVLPCTLLTDLPRFGMGATLAQAATADGDLFDQGTVKLCHPHCARFCVLGGASCSAGPLG</sequence>
<dbReference type="PANTHER" id="PTHR11228">
    <property type="entry name" value="RADICAL SAM DOMAIN PROTEIN"/>
    <property type="match status" value="1"/>
</dbReference>
<dbReference type="Gene3D" id="3.20.20.70">
    <property type="entry name" value="Aldolase class I"/>
    <property type="match status" value="1"/>
</dbReference>
<dbReference type="SFLD" id="SFLDS00029">
    <property type="entry name" value="Radical_SAM"/>
    <property type="match status" value="1"/>
</dbReference>
<evidence type="ECO:0000313" key="7">
    <source>
        <dbReference type="EMBL" id="ODR97518.1"/>
    </source>
</evidence>
<dbReference type="InterPro" id="IPR013785">
    <property type="entry name" value="Aldolase_TIM"/>
</dbReference>
<dbReference type="InterPro" id="IPR007197">
    <property type="entry name" value="rSAM"/>
</dbReference>
<dbReference type="EMBL" id="LPWE01000001">
    <property type="protein sequence ID" value="ODR97518.1"/>
    <property type="molecule type" value="Genomic_DNA"/>
</dbReference>
<dbReference type="SUPFAM" id="SSF102114">
    <property type="entry name" value="Radical SAM enzymes"/>
    <property type="match status" value="1"/>
</dbReference>
<comment type="cofactor">
    <cofactor evidence="1">
        <name>[4Fe-4S] cluster</name>
        <dbReference type="ChEBI" id="CHEBI:49883"/>
    </cofactor>
</comment>
<keyword evidence="2" id="KW-0949">S-adenosyl-L-methionine</keyword>
<reference evidence="7 8" key="1">
    <citation type="journal article" date="2016" name="Environ. Microbiol.">
        <title>New Methyloceanibacter diversity from North Sea sediments includes methanotroph containing solely the soluble methane monooxygenase.</title>
        <authorList>
            <person name="Vekeman B."/>
            <person name="Kerckhof F.M."/>
            <person name="Cremers G."/>
            <person name="de Vos P."/>
            <person name="Vandamme P."/>
            <person name="Boon N."/>
            <person name="Op den Camp H.J."/>
            <person name="Heylen K."/>
        </authorList>
    </citation>
    <scope>NUCLEOTIDE SEQUENCE [LARGE SCALE GENOMIC DNA]</scope>
    <source>
        <strain evidence="7 8">R-67176</strain>
    </source>
</reference>
<dbReference type="PANTHER" id="PTHR11228:SF7">
    <property type="entry name" value="PQQA PEPTIDE CYCLASE"/>
    <property type="match status" value="1"/>
</dbReference>
<evidence type="ECO:0000256" key="1">
    <source>
        <dbReference type="ARBA" id="ARBA00001966"/>
    </source>
</evidence>
<dbReference type="GO" id="GO:0046872">
    <property type="term" value="F:metal ion binding"/>
    <property type="evidence" value="ECO:0007669"/>
    <property type="project" value="UniProtKB-KW"/>
</dbReference>
<evidence type="ECO:0000256" key="3">
    <source>
        <dbReference type="ARBA" id="ARBA00022723"/>
    </source>
</evidence>
<dbReference type="RefSeq" id="WP_069443076.1">
    <property type="nucleotide sequence ID" value="NZ_LPWE01000001.1"/>
</dbReference>
<evidence type="ECO:0000259" key="6">
    <source>
        <dbReference type="Pfam" id="PF04055"/>
    </source>
</evidence>
<dbReference type="InterPro" id="IPR058240">
    <property type="entry name" value="rSAM_sf"/>
</dbReference>
<dbReference type="AlphaFoldDB" id="A0A1E3VVD6"/>
<gene>
    <name evidence="7" type="ORF">AUC70_00405</name>
</gene>
<keyword evidence="5" id="KW-0411">Iron-sulfur</keyword>
<dbReference type="InterPro" id="IPR050377">
    <property type="entry name" value="Radical_SAM_PqqE_MftC-like"/>
</dbReference>
<dbReference type="GO" id="GO:0003824">
    <property type="term" value="F:catalytic activity"/>
    <property type="evidence" value="ECO:0007669"/>
    <property type="project" value="InterPro"/>
</dbReference>
<protein>
    <submittedName>
        <fullName evidence="7">Radical SAM protein</fullName>
    </submittedName>
</protein>
<evidence type="ECO:0000256" key="2">
    <source>
        <dbReference type="ARBA" id="ARBA00022691"/>
    </source>
</evidence>
<keyword evidence="8" id="KW-1185">Reference proteome</keyword>